<name>A0ABU7TXS4_9HYPH</name>
<dbReference type="Proteomes" id="UP001355206">
    <property type="component" value="Unassembled WGS sequence"/>
</dbReference>
<keyword evidence="1" id="KW-0175">Coiled coil</keyword>
<gene>
    <name evidence="3" type="ORF">MOTC310_31260</name>
</gene>
<evidence type="ECO:0000256" key="2">
    <source>
        <dbReference type="SAM" id="MobiDB-lite"/>
    </source>
</evidence>
<organism evidence="3 4">
    <name type="scientific">Methylobacterium oryzae</name>
    <dbReference type="NCBI Taxonomy" id="334852"/>
    <lineage>
        <taxon>Bacteria</taxon>
        <taxon>Pseudomonadati</taxon>
        <taxon>Pseudomonadota</taxon>
        <taxon>Alphaproteobacteria</taxon>
        <taxon>Hyphomicrobiales</taxon>
        <taxon>Methylobacteriaceae</taxon>
        <taxon>Methylobacterium</taxon>
    </lineage>
</organism>
<dbReference type="RefSeq" id="WP_331304592.1">
    <property type="nucleotide sequence ID" value="NZ_MLCA01000017.1"/>
</dbReference>
<keyword evidence="4" id="KW-1185">Reference proteome</keyword>
<evidence type="ECO:0000313" key="3">
    <source>
        <dbReference type="EMBL" id="MEE7494652.1"/>
    </source>
</evidence>
<reference evidence="3 4" key="1">
    <citation type="journal article" date="2012" name="Genet. Mol. Biol.">
        <title>Analysis of 16S rRNA and mxaF genes revealing insights into Methylobacterium niche-specific plant association.</title>
        <authorList>
            <person name="Dourado M.N."/>
            <person name="Andreote F.D."/>
            <person name="Dini-Andreote F."/>
            <person name="Conti R."/>
            <person name="Araujo J.M."/>
            <person name="Araujo W.L."/>
        </authorList>
    </citation>
    <scope>NUCLEOTIDE SEQUENCE [LARGE SCALE GENOMIC DNA]</scope>
    <source>
        <strain evidence="3 4">TC3-10</strain>
    </source>
</reference>
<accession>A0ABU7TXS4</accession>
<feature type="region of interest" description="Disordered" evidence="2">
    <location>
        <begin position="73"/>
        <end position="98"/>
    </location>
</feature>
<evidence type="ECO:0008006" key="5">
    <source>
        <dbReference type="Google" id="ProtNLM"/>
    </source>
</evidence>
<proteinExistence type="predicted"/>
<comment type="caution">
    <text evidence="3">The sequence shown here is derived from an EMBL/GenBank/DDBJ whole genome shotgun (WGS) entry which is preliminary data.</text>
</comment>
<protein>
    <recommendedName>
        <fullName evidence="5">Transposase</fullName>
    </recommendedName>
</protein>
<feature type="coiled-coil region" evidence="1">
    <location>
        <begin position="100"/>
        <end position="127"/>
    </location>
</feature>
<evidence type="ECO:0000256" key="1">
    <source>
        <dbReference type="SAM" id="Coils"/>
    </source>
</evidence>
<sequence length="150" mass="16373">MGELISGAAAGAENVRRLRAYLDDLAAGGLALPVRQGRVNVSAVALACGFDRQVLYKNPTAKEMLAEAEAKLGLDRGDGEDAAEDEKPAVRTPDQRDRRIHKLEQENAALRAEAAGLRERLRRIRHVEEHMVETGRWVAPLPQSLGETGK</sequence>
<dbReference type="EMBL" id="MLCA01000017">
    <property type="protein sequence ID" value="MEE7494652.1"/>
    <property type="molecule type" value="Genomic_DNA"/>
</dbReference>
<evidence type="ECO:0000313" key="4">
    <source>
        <dbReference type="Proteomes" id="UP001355206"/>
    </source>
</evidence>